<dbReference type="GO" id="GO:0016757">
    <property type="term" value="F:glycosyltransferase activity"/>
    <property type="evidence" value="ECO:0007669"/>
    <property type="project" value="InterPro"/>
</dbReference>
<gene>
    <name evidence="3" type="ORF">LX99_00315</name>
</gene>
<evidence type="ECO:0000313" key="3">
    <source>
        <dbReference type="EMBL" id="PWK79855.1"/>
    </source>
</evidence>
<dbReference type="InterPro" id="IPR028098">
    <property type="entry name" value="Glyco_trans_4-like_N"/>
</dbReference>
<evidence type="ECO:0000313" key="4">
    <source>
        <dbReference type="Proteomes" id="UP000245678"/>
    </source>
</evidence>
<reference evidence="3 4" key="1">
    <citation type="submission" date="2018-05" db="EMBL/GenBank/DDBJ databases">
        <title>Genomic Encyclopedia of Archaeal and Bacterial Type Strains, Phase II (KMG-II): from individual species to whole genera.</title>
        <authorList>
            <person name="Goeker M."/>
        </authorList>
    </citation>
    <scope>NUCLEOTIDE SEQUENCE [LARGE SCALE GENOMIC DNA]</scope>
    <source>
        <strain evidence="3 4">DSM 19975</strain>
    </source>
</reference>
<dbReference type="InterPro" id="IPR001296">
    <property type="entry name" value="Glyco_trans_1"/>
</dbReference>
<keyword evidence="4" id="KW-1185">Reference proteome</keyword>
<dbReference type="SUPFAM" id="SSF53756">
    <property type="entry name" value="UDP-Glycosyltransferase/glycogen phosphorylase"/>
    <property type="match status" value="1"/>
</dbReference>
<dbReference type="Proteomes" id="UP000245678">
    <property type="component" value="Unassembled WGS sequence"/>
</dbReference>
<dbReference type="PANTHER" id="PTHR12526">
    <property type="entry name" value="GLYCOSYLTRANSFERASE"/>
    <property type="match status" value="1"/>
</dbReference>
<dbReference type="Gene3D" id="3.40.50.2000">
    <property type="entry name" value="Glycogen Phosphorylase B"/>
    <property type="match status" value="2"/>
</dbReference>
<dbReference type="EMBL" id="QGHA01000001">
    <property type="protein sequence ID" value="PWK79855.1"/>
    <property type="molecule type" value="Genomic_DNA"/>
</dbReference>
<proteinExistence type="predicted"/>
<dbReference type="AlphaFoldDB" id="A0A316HNR0"/>
<keyword evidence="3" id="KW-0808">Transferase</keyword>
<dbReference type="CDD" id="cd03801">
    <property type="entry name" value="GT4_PimA-like"/>
    <property type="match status" value="1"/>
</dbReference>
<comment type="caution">
    <text evidence="3">The sequence shown here is derived from an EMBL/GenBank/DDBJ whole genome shotgun (WGS) entry which is preliminary data.</text>
</comment>
<name>A0A316HNR0_9SPHI</name>
<accession>A0A316HNR0</accession>
<dbReference type="Pfam" id="PF00534">
    <property type="entry name" value="Glycos_transf_1"/>
    <property type="match status" value="1"/>
</dbReference>
<dbReference type="RefSeq" id="WP_109605804.1">
    <property type="nucleotide sequence ID" value="NZ_QGHA01000001.1"/>
</dbReference>
<dbReference type="Pfam" id="PF13439">
    <property type="entry name" value="Glyco_transf_4"/>
    <property type="match status" value="1"/>
</dbReference>
<organism evidence="3 4">
    <name type="scientific">Mucilaginibacter oryzae</name>
    <dbReference type="NCBI Taxonomy" id="468058"/>
    <lineage>
        <taxon>Bacteria</taxon>
        <taxon>Pseudomonadati</taxon>
        <taxon>Bacteroidota</taxon>
        <taxon>Sphingobacteriia</taxon>
        <taxon>Sphingobacteriales</taxon>
        <taxon>Sphingobacteriaceae</taxon>
        <taxon>Mucilaginibacter</taxon>
    </lineage>
</organism>
<sequence>MAKKVTLFTLQTFSSTGGIQKMTRTLGHSLYNAALKNKWRFELWSAYDTPADLMQQYLPAACFKGFGVNRINFVLKTIFNPVILDVVILSHVNLAIIGHVLKFINPGCKIWLVAHGIEVWRPLSFVKRKLLNRCDKVICVSNFTKQQIITRHGVNKDKCVVLNNAIDPFMQLPHTFQKPEQLLQRYGLKNDDVVIFSLTRLASTEQYKGYDHVIKALKSLKTKFPQIKYLLSGKYDSQEYDRIQELVARYDVKDQLILTGFIDEFELSDHFSLADLFVLPSKKEGFGIVFIEAMACGLPVVCGNTDGSLDAIRNGELGDAIDPDDPEQLESAISKHLQNPLTAAKRLQLQQECVAHFNENNYMMKLEQLINE</sequence>
<evidence type="ECO:0000259" key="1">
    <source>
        <dbReference type="Pfam" id="PF00534"/>
    </source>
</evidence>
<protein>
    <submittedName>
        <fullName evidence="3">Glycosyltransferase involved in cell wall biosynthesis</fullName>
    </submittedName>
</protein>
<evidence type="ECO:0000259" key="2">
    <source>
        <dbReference type="Pfam" id="PF13439"/>
    </source>
</evidence>
<feature type="domain" description="Glycosyl transferase family 1" evidence="1">
    <location>
        <begin position="184"/>
        <end position="344"/>
    </location>
</feature>
<feature type="domain" description="Glycosyltransferase subfamily 4-like N-terminal" evidence="2">
    <location>
        <begin position="85"/>
        <end position="168"/>
    </location>
</feature>